<evidence type="ECO:0000256" key="2">
    <source>
        <dbReference type="ARBA" id="ARBA00023125"/>
    </source>
</evidence>
<dbReference type="PANTHER" id="PTHR43537:SF53">
    <property type="entry name" value="HTH-TYPE TRANSCRIPTIONAL REPRESSOR NANR"/>
    <property type="match status" value="1"/>
</dbReference>
<dbReference type="InterPro" id="IPR008920">
    <property type="entry name" value="TF_FadR/GntR_C"/>
</dbReference>
<comment type="caution">
    <text evidence="5">The sequence shown here is derived from an EMBL/GenBank/DDBJ whole genome shotgun (WGS) entry which is preliminary data.</text>
</comment>
<evidence type="ECO:0000256" key="1">
    <source>
        <dbReference type="ARBA" id="ARBA00023015"/>
    </source>
</evidence>
<dbReference type="PROSITE" id="PS50949">
    <property type="entry name" value="HTH_GNTR"/>
    <property type="match status" value="1"/>
</dbReference>
<sequence>MRLMQAEFFLFASLSLYPSKLYFRIVKIGYDVTGMPDEIRFMGLIVSNYRKNMRAIGWMRNRWAKTDMTDDKSTLTDAVHDLLRRAIIEQALKPGMRLPEDTVGNQFGVSRTIVRHALVRLENEGLVITRRNRGAFVAEPTREEARQIFEARRCLENEVIRMLCDRMPLSGYDQLQAHVRSEKVARGKDGPVSIRLAGEFHILLAELTGNEVLARYVREVVLRCSLILSMYARRHSSDCAVDEHSQIIEAIRSGDHARAIDIMGHHLGAVADRAELAPRADSLQSILSHYAKEFIT</sequence>
<dbReference type="PANTHER" id="PTHR43537">
    <property type="entry name" value="TRANSCRIPTIONAL REGULATOR, GNTR FAMILY"/>
    <property type="match status" value="1"/>
</dbReference>
<proteinExistence type="predicted"/>
<evidence type="ECO:0000256" key="3">
    <source>
        <dbReference type="ARBA" id="ARBA00023163"/>
    </source>
</evidence>
<dbReference type="CDD" id="cd07377">
    <property type="entry name" value="WHTH_GntR"/>
    <property type="match status" value="1"/>
</dbReference>
<dbReference type="GO" id="GO:0003677">
    <property type="term" value="F:DNA binding"/>
    <property type="evidence" value="ECO:0007669"/>
    <property type="project" value="UniProtKB-KW"/>
</dbReference>
<keyword evidence="6" id="KW-1185">Reference proteome</keyword>
<keyword evidence="3" id="KW-0804">Transcription</keyword>
<dbReference type="InterPro" id="IPR036390">
    <property type="entry name" value="WH_DNA-bd_sf"/>
</dbReference>
<keyword evidence="1" id="KW-0805">Transcription regulation</keyword>
<dbReference type="Pfam" id="PF07729">
    <property type="entry name" value="FCD"/>
    <property type="match status" value="1"/>
</dbReference>
<gene>
    <name evidence="5" type="ORF">P775_15125</name>
</gene>
<feature type="domain" description="HTH gntR-type" evidence="4">
    <location>
        <begin position="73"/>
        <end position="140"/>
    </location>
</feature>
<dbReference type="EMBL" id="AWWI01000100">
    <property type="protein sequence ID" value="PIL19469.1"/>
    <property type="molecule type" value="Genomic_DNA"/>
</dbReference>
<name>A0A2G8RD34_9RHOB</name>
<dbReference type="InterPro" id="IPR011711">
    <property type="entry name" value="GntR_C"/>
</dbReference>
<accession>A0A2G8RD34</accession>
<dbReference type="GO" id="GO:0003700">
    <property type="term" value="F:DNA-binding transcription factor activity"/>
    <property type="evidence" value="ECO:0007669"/>
    <property type="project" value="InterPro"/>
</dbReference>
<evidence type="ECO:0000313" key="6">
    <source>
        <dbReference type="Proteomes" id="UP000231259"/>
    </source>
</evidence>
<dbReference type="InterPro" id="IPR036388">
    <property type="entry name" value="WH-like_DNA-bd_sf"/>
</dbReference>
<dbReference type="SMART" id="SM00345">
    <property type="entry name" value="HTH_GNTR"/>
    <property type="match status" value="1"/>
</dbReference>
<evidence type="ECO:0000313" key="5">
    <source>
        <dbReference type="EMBL" id="PIL19469.1"/>
    </source>
</evidence>
<dbReference type="AlphaFoldDB" id="A0A2G8RD34"/>
<keyword evidence="2" id="KW-0238">DNA-binding</keyword>
<dbReference type="SMART" id="SM00895">
    <property type="entry name" value="FCD"/>
    <property type="match status" value="1"/>
</dbReference>
<dbReference type="Proteomes" id="UP000231259">
    <property type="component" value="Unassembled WGS sequence"/>
</dbReference>
<evidence type="ECO:0000259" key="4">
    <source>
        <dbReference type="PROSITE" id="PS50949"/>
    </source>
</evidence>
<organism evidence="5 6">
    <name type="scientific">Puniceibacterium antarcticum</name>
    <dbReference type="NCBI Taxonomy" id="1206336"/>
    <lineage>
        <taxon>Bacteria</taxon>
        <taxon>Pseudomonadati</taxon>
        <taxon>Pseudomonadota</taxon>
        <taxon>Alphaproteobacteria</taxon>
        <taxon>Rhodobacterales</taxon>
        <taxon>Paracoccaceae</taxon>
        <taxon>Puniceibacterium</taxon>
    </lineage>
</organism>
<dbReference type="Pfam" id="PF00392">
    <property type="entry name" value="GntR"/>
    <property type="match status" value="1"/>
</dbReference>
<dbReference type="SUPFAM" id="SSF48008">
    <property type="entry name" value="GntR ligand-binding domain-like"/>
    <property type="match status" value="1"/>
</dbReference>
<dbReference type="Gene3D" id="1.10.10.10">
    <property type="entry name" value="Winged helix-like DNA-binding domain superfamily/Winged helix DNA-binding domain"/>
    <property type="match status" value="1"/>
</dbReference>
<protein>
    <recommendedName>
        <fullName evidence="4">HTH gntR-type domain-containing protein</fullName>
    </recommendedName>
</protein>
<dbReference type="SUPFAM" id="SSF46785">
    <property type="entry name" value="Winged helix' DNA-binding domain"/>
    <property type="match status" value="1"/>
</dbReference>
<reference evidence="5 6" key="1">
    <citation type="submission" date="2013-09" db="EMBL/GenBank/DDBJ databases">
        <title>Genome sequencing of Phaeobacter antarcticus sp. nov. SM1211.</title>
        <authorList>
            <person name="Zhang X.-Y."/>
            <person name="Liu C."/>
            <person name="Chen X.-L."/>
            <person name="Xie B.-B."/>
            <person name="Qin Q.-L."/>
            <person name="Rong J.-C."/>
            <person name="Zhang Y.-Z."/>
        </authorList>
    </citation>
    <scope>NUCLEOTIDE SEQUENCE [LARGE SCALE GENOMIC DNA]</scope>
    <source>
        <strain evidence="5 6">SM1211</strain>
    </source>
</reference>
<dbReference type="Gene3D" id="1.20.120.530">
    <property type="entry name" value="GntR ligand-binding domain-like"/>
    <property type="match status" value="1"/>
</dbReference>
<dbReference type="InterPro" id="IPR000524">
    <property type="entry name" value="Tscrpt_reg_HTH_GntR"/>
</dbReference>